<organism evidence="2 3">
    <name type="scientific">Candidatus Electrothrix aarhusensis</name>
    <dbReference type="NCBI Taxonomy" id="1859131"/>
    <lineage>
        <taxon>Bacteria</taxon>
        <taxon>Pseudomonadati</taxon>
        <taxon>Thermodesulfobacteriota</taxon>
        <taxon>Desulfobulbia</taxon>
        <taxon>Desulfobulbales</taxon>
        <taxon>Desulfobulbaceae</taxon>
        <taxon>Candidatus Electrothrix</taxon>
    </lineage>
</organism>
<feature type="transmembrane region" description="Helical" evidence="1">
    <location>
        <begin position="205"/>
        <end position="223"/>
    </location>
</feature>
<keyword evidence="1" id="KW-0472">Membrane</keyword>
<feature type="transmembrane region" description="Helical" evidence="1">
    <location>
        <begin position="62"/>
        <end position="88"/>
    </location>
</feature>
<accession>A0A3S4T7S1</accession>
<protein>
    <submittedName>
        <fullName evidence="2">Uncharacterized protein</fullName>
    </submittedName>
</protein>
<dbReference type="AlphaFoldDB" id="A0A3S4T7S1"/>
<sequence length="278" mass="31982">MPAPEIQISKDGLKLSYQRYMADSAAGFVVILGAVFAISKGIPLPLFGHSLEGIIRLSSQAQLFVCLISFLLATPIGLFVNALSWFLIGWSRIYLFKLWFRLPEKWYNPLFPTRIAFHYDKLSEFFKINDQFDINQKSIYEISALYGKYINLFFQDSIKIEEHVTGLARFVRNLACLSLLSIFLCLHMMFWYSDTIYGTFNIYESLFTLLFLIVFLILLYSLLGSFSCLKTLSTVYILCIARGISNDNPSAPEELMRKIHAVYFQDKNGEQTENQPIT</sequence>
<comment type="caution">
    <text evidence="2">The sequence shown here is derived from an EMBL/GenBank/DDBJ whole genome shotgun (WGS) entry which is preliminary data.</text>
</comment>
<reference evidence="2 3" key="1">
    <citation type="submission" date="2017-01" db="EMBL/GenBank/DDBJ databases">
        <title>The cable genome- insights into the physiology and evolution of filamentous bacteria capable of sulfide oxidation via long distance electron transfer.</title>
        <authorList>
            <person name="Schreiber L."/>
            <person name="Bjerg J.T."/>
            <person name="Boggild A."/>
            <person name="Van De Vossenberg J."/>
            <person name="Meysman F."/>
            <person name="Nielsen L.P."/>
            <person name="Schramm A."/>
            <person name="Kjeldsen K.U."/>
        </authorList>
    </citation>
    <scope>NUCLEOTIDE SEQUENCE [LARGE SCALE GENOMIC DNA]</scope>
    <source>
        <strain evidence="2">MCF</strain>
    </source>
</reference>
<name>A0A3S4T7S1_9BACT</name>
<proteinExistence type="predicted"/>
<dbReference type="EMBL" id="MTKO01000087">
    <property type="protein sequence ID" value="RWX44842.1"/>
    <property type="molecule type" value="Genomic_DNA"/>
</dbReference>
<keyword evidence="1" id="KW-0812">Transmembrane</keyword>
<feature type="transmembrane region" description="Helical" evidence="1">
    <location>
        <begin position="20"/>
        <end position="42"/>
    </location>
</feature>
<evidence type="ECO:0000256" key="1">
    <source>
        <dbReference type="SAM" id="Phobius"/>
    </source>
</evidence>
<keyword evidence="1" id="KW-1133">Transmembrane helix</keyword>
<keyword evidence="3" id="KW-1185">Reference proteome</keyword>
<feature type="transmembrane region" description="Helical" evidence="1">
    <location>
        <begin position="174"/>
        <end position="193"/>
    </location>
</feature>
<dbReference type="Proteomes" id="UP000287853">
    <property type="component" value="Unassembled WGS sequence"/>
</dbReference>
<evidence type="ECO:0000313" key="2">
    <source>
        <dbReference type="EMBL" id="RWX44842.1"/>
    </source>
</evidence>
<gene>
    <name evidence="2" type="ORF">H206_01274</name>
</gene>
<evidence type="ECO:0000313" key="3">
    <source>
        <dbReference type="Proteomes" id="UP000287853"/>
    </source>
</evidence>